<feature type="coiled-coil region" evidence="10">
    <location>
        <begin position="251"/>
        <end position="335"/>
    </location>
</feature>
<dbReference type="InterPro" id="IPR004604">
    <property type="entry name" value="DNA_recomb/repair_RecN"/>
</dbReference>
<dbReference type="InterPro" id="IPR003395">
    <property type="entry name" value="RecF/RecN/SMC_N"/>
</dbReference>
<evidence type="ECO:0000256" key="1">
    <source>
        <dbReference type="ARBA" id="ARBA00003618"/>
    </source>
</evidence>
<feature type="coiled-coil region" evidence="10">
    <location>
        <begin position="161"/>
        <end position="195"/>
    </location>
</feature>
<evidence type="ECO:0000259" key="11">
    <source>
        <dbReference type="Pfam" id="PF02463"/>
    </source>
</evidence>
<dbReference type="PIRSF" id="PIRSF003128">
    <property type="entry name" value="RecN"/>
    <property type="match status" value="1"/>
</dbReference>
<dbReference type="Pfam" id="PF02463">
    <property type="entry name" value="SMC_N"/>
    <property type="match status" value="1"/>
</dbReference>
<dbReference type="EMBL" id="LBFC01000022">
    <property type="protein sequence ID" value="ONN26796.1"/>
    <property type="molecule type" value="Genomic_DNA"/>
</dbReference>
<comment type="caution">
    <text evidence="12">The sequence shown here is derived from an EMBL/GenBank/DDBJ whole genome shotgun (WGS) entry which is preliminary data.</text>
</comment>
<evidence type="ECO:0000256" key="5">
    <source>
        <dbReference type="ARBA" id="ARBA00022763"/>
    </source>
</evidence>
<keyword evidence="7 9" id="KW-0234">DNA repair</keyword>
<name>A0ABX3IG38_9BACT</name>
<evidence type="ECO:0000256" key="8">
    <source>
        <dbReference type="ARBA" id="ARBA00033408"/>
    </source>
</evidence>
<keyword evidence="4" id="KW-0547">Nucleotide-binding</keyword>
<evidence type="ECO:0000313" key="12">
    <source>
        <dbReference type="EMBL" id="ONN26796.1"/>
    </source>
</evidence>
<keyword evidence="10" id="KW-0175">Coiled coil</keyword>
<dbReference type="Gene3D" id="3.40.50.300">
    <property type="entry name" value="P-loop containing nucleotide triphosphate hydrolases"/>
    <property type="match status" value="2"/>
</dbReference>
<feature type="domain" description="RecF/RecN/SMC N-terminal" evidence="11">
    <location>
        <begin position="18"/>
        <end position="477"/>
    </location>
</feature>
<dbReference type="PANTHER" id="PTHR11059:SF0">
    <property type="entry name" value="DNA REPAIR PROTEIN RECN"/>
    <property type="match status" value="1"/>
</dbReference>
<dbReference type="PANTHER" id="PTHR11059">
    <property type="entry name" value="DNA REPAIR PROTEIN RECN"/>
    <property type="match status" value="1"/>
</dbReference>
<evidence type="ECO:0000256" key="3">
    <source>
        <dbReference type="ARBA" id="ARBA00021315"/>
    </source>
</evidence>
<evidence type="ECO:0000256" key="6">
    <source>
        <dbReference type="ARBA" id="ARBA00022840"/>
    </source>
</evidence>
<protein>
    <recommendedName>
        <fullName evidence="3 9">DNA repair protein RecN</fullName>
    </recommendedName>
    <alternativeName>
        <fullName evidence="8 9">Recombination protein N</fullName>
    </alternativeName>
</protein>
<gene>
    <name evidence="12" type="ORF">XJ44_08000</name>
</gene>
<evidence type="ECO:0000256" key="4">
    <source>
        <dbReference type="ARBA" id="ARBA00022741"/>
    </source>
</evidence>
<keyword evidence="13" id="KW-1185">Reference proteome</keyword>
<dbReference type="SUPFAM" id="SSF52540">
    <property type="entry name" value="P-loop containing nucleoside triphosphate hydrolases"/>
    <property type="match status" value="1"/>
</dbReference>
<keyword evidence="6" id="KW-0067">ATP-binding</keyword>
<evidence type="ECO:0000256" key="2">
    <source>
        <dbReference type="ARBA" id="ARBA00009441"/>
    </source>
</evidence>
<proteinExistence type="inferred from homology"/>
<reference evidence="12 13" key="1">
    <citation type="submission" date="2015-06" db="EMBL/GenBank/DDBJ databases">
        <title>Genome sequencing of Thermotogales isolates from hydrothermal vents.</title>
        <authorList>
            <person name="Haverkamp T.H."/>
            <person name="Kublanov I.V."/>
            <person name="Nesbo C.L."/>
        </authorList>
    </citation>
    <scope>NUCLEOTIDE SEQUENCE [LARGE SCALE GENOMIC DNA]</scope>
    <source>
        <strain evidence="13">ik275mar</strain>
    </source>
</reference>
<evidence type="ECO:0000256" key="9">
    <source>
        <dbReference type="PIRNR" id="PIRNR003128"/>
    </source>
</evidence>
<comment type="function">
    <text evidence="1 9">May be involved in recombinational repair of damaged DNA.</text>
</comment>
<dbReference type="CDD" id="cd03241">
    <property type="entry name" value="ABC_RecN"/>
    <property type="match status" value="1"/>
</dbReference>
<organism evidence="12 13">
    <name type="scientific">Thermosipho affectus</name>
    <dbReference type="NCBI Taxonomy" id="660294"/>
    <lineage>
        <taxon>Bacteria</taxon>
        <taxon>Thermotogati</taxon>
        <taxon>Thermotogota</taxon>
        <taxon>Thermotogae</taxon>
        <taxon>Thermotogales</taxon>
        <taxon>Fervidobacteriaceae</taxon>
        <taxon>Thermosipho</taxon>
    </lineage>
</organism>
<comment type="similarity">
    <text evidence="2 9">Belongs to the RecN family.</text>
</comment>
<keyword evidence="5 9" id="KW-0227">DNA damage</keyword>
<dbReference type="Proteomes" id="UP000242616">
    <property type="component" value="Unassembled WGS sequence"/>
</dbReference>
<sequence>MNRAQIVSVHLHDYLYFRDIDIFFDSGLNVITGETGVGKSLILDVFGILLGIANGRVDSYNAEMVMDIPVDYPEYDVFSGENVFSITKKGNRTVFKINGKVFPKKIVSKLLSEFITLHRQNSHIKILEPNFILNFLDETSNNFEDLKKYREYFERYKKIRKLLTEESLSDLRENLAELEEKIIEIEKISPSIEEEEKLKREYDIALKAQETIEKYNYILNSSEEITEKLWEIKKMLNEKHEESLNTALDIIETLKLDLQKEIDEIESYDIKELEERIWDYNLLKRKYGPTIEDVIDNYENFIKDSKKLKERIKILENSNNELEQVLNKMRKYASLLSESRKNAAKKVLERFYRHSRDLNLSFELKFQFENVDFNYFGMDKVELLGSAIKGEKLKPVKNIASGGELSRLMLALELSVVSDGILIFDEIDAGISGITGNKLAEKLKEVSKNYQVIVVTHLPQVAIKADKHFVVNKTDNGGKVCELDEEKRAQEIKRMLGSDAVLKFIEE</sequence>
<dbReference type="InterPro" id="IPR027417">
    <property type="entry name" value="P-loop_NTPase"/>
</dbReference>
<evidence type="ECO:0000256" key="10">
    <source>
        <dbReference type="SAM" id="Coils"/>
    </source>
</evidence>
<evidence type="ECO:0000313" key="13">
    <source>
        <dbReference type="Proteomes" id="UP000242616"/>
    </source>
</evidence>
<accession>A0ABX3IG38</accession>
<evidence type="ECO:0000256" key="7">
    <source>
        <dbReference type="ARBA" id="ARBA00023204"/>
    </source>
</evidence>